<dbReference type="GO" id="GO:0031515">
    <property type="term" value="C:tRNA (m1A) methyltransferase complex"/>
    <property type="evidence" value="ECO:0007669"/>
    <property type="project" value="InterPro"/>
</dbReference>
<evidence type="ECO:0000313" key="10">
    <source>
        <dbReference type="Proteomes" id="UP000242180"/>
    </source>
</evidence>
<evidence type="ECO:0000256" key="1">
    <source>
        <dbReference type="ARBA" id="ARBA00012796"/>
    </source>
</evidence>
<dbReference type="AlphaFoldDB" id="A0A1X2HST1"/>
<dbReference type="STRING" id="13706.A0A1X2HST1"/>
<comment type="caution">
    <text evidence="9">The sequence shown here is derived from an EMBL/GenBank/DDBJ whole genome shotgun (WGS) entry which is preliminary data.</text>
</comment>
<dbReference type="Pfam" id="PF08704">
    <property type="entry name" value="GCD14"/>
    <property type="match status" value="1"/>
</dbReference>
<dbReference type="OMA" id="FYVGHVE"/>
<accession>A0A1X2HST1</accession>
<protein>
    <recommendedName>
        <fullName evidence="2">tRNA (adenine(58)-N(1))-methyltransferase catalytic subunit TRM61</fullName>
        <ecNumber evidence="1">2.1.1.220</ecNumber>
    </recommendedName>
    <alternativeName>
        <fullName evidence="7">tRNA(m1A58)-methyltransferase subunit TRM61</fullName>
    </alternativeName>
</protein>
<gene>
    <name evidence="9" type="ORF">BCR43DRAFT_481125</name>
</gene>
<dbReference type="EC" id="2.1.1.220" evidence="1"/>
<dbReference type="CDD" id="cd02440">
    <property type="entry name" value="AdoMet_MTases"/>
    <property type="match status" value="1"/>
</dbReference>
<reference evidence="9 10" key="1">
    <citation type="submission" date="2016-07" db="EMBL/GenBank/DDBJ databases">
        <title>Pervasive Adenine N6-methylation of Active Genes in Fungi.</title>
        <authorList>
            <consortium name="DOE Joint Genome Institute"/>
            <person name="Mondo S.J."/>
            <person name="Dannebaum R.O."/>
            <person name="Kuo R.C."/>
            <person name="Labutti K."/>
            <person name="Haridas S."/>
            <person name="Kuo A."/>
            <person name="Salamov A."/>
            <person name="Ahrendt S.R."/>
            <person name="Lipzen A."/>
            <person name="Sullivan W."/>
            <person name="Andreopoulos W.B."/>
            <person name="Clum A."/>
            <person name="Lindquist E."/>
            <person name="Daum C."/>
            <person name="Ramamoorthy G.K."/>
            <person name="Gryganskyi A."/>
            <person name="Culley D."/>
            <person name="Magnuson J.K."/>
            <person name="James T.Y."/>
            <person name="O'Malley M.A."/>
            <person name="Stajich J.E."/>
            <person name="Spatafora J.W."/>
            <person name="Visel A."/>
            <person name="Grigoriev I.V."/>
        </authorList>
    </citation>
    <scope>NUCLEOTIDE SEQUENCE [LARGE SCALE GENOMIC DNA]</scope>
    <source>
        <strain evidence="9 10">NRRL 2496</strain>
    </source>
</reference>
<evidence type="ECO:0000256" key="7">
    <source>
        <dbReference type="ARBA" id="ARBA00033309"/>
    </source>
</evidence>
<dbReference type="OrthoDB" id="5585464at2759"/>
<dbReference type="InParanoid" id="A0A1X2HST1"/>
<feature type="domain" description="tRNA (adenine(58)-N(1))-methyltransferase catalytic subunit TRM61 C-terminal" evidence="8">
    <location>
        <begin position="85"/>
        <end position="273"/>
    </location>
</feature>
<dbReference type="GO" id="GO:0160107">
    <property type="term" value="F:tRNA (adenine(58)-N1)-methyltransferase activity"/>
    <property type="evidence" value="ECO:0007669"/>
    <property type="project" value="UniProtKB-EC"/>
</dbReference>
<dbReference type="PANTHER" id="PTHR12133:SF1">
    <property type="entry name" value="TRNA (ADENINE(58)-N(1))-METHYLTRANSFERASE, MITOCHONDRIAL"/>
    <property type="match status" value="1"/>
</dbReference>
<dbReference type="GO" id="GO:0030488">
    <property type="term" value="P:tRNA methylation"/>
    <property type="evidence" value="ECO:0007669"/>
    <property type="project" value="InterPro"/>
</dbReference>
<keyword evidence="10" id="KW-1185">Reference proteome</keyword>
<name>A0A1X2HST1_SYNRA</name>
<dbReference type="Proteomes" id="UP000242180">
    <property type="component" value="Unassembled WGS sequence"/>
</dbReference>
<evidence type="ECO:0000256" key="3">
    <source>
        <dbReference type="ARBA" id="ARBA00022603"/>
    </source>
</evidence>
<keyword evidence="5" id="KW-0949">S-adenosyl-L-methionine</keyword>
<dbReference type="InterPro" id="IPR014816">
    <property type="entry name" value="tRNA_MeTrfase_Gcd14"/>
</dbReference>
<keyword evidence="3 9" id="KW-0489">Methyltransferase</keyword>
<dbReference type="SUPFAM" id="SSF53335">
    <property type="entry name" value="S-adenosyl-L-methionine-dependent methyltransferases"/>
    <property type="match status" value="1"/>
</dbReference>
<keyword evidence="6" id="KW-0819">tRNA processing</keyword>
<evidence type="ECO:0000256" key="4">
    <source>
        <dbReference type="ARBA" id="ARBA00022679"/>
    </source>
</evidence>
<dbReference type="PROSITE" id="PS51620">
    <property type="entry name" value="SAM_TRM61"/>
    <property type="match status" value="1"/>
</dbReference>
<sequence length="320" mass="36084">MFSSTIRRSLPTWRRSRAYLYSTFAEGDYCMMRELRSGRKSLIGPLEDGLHRDFKGGLIHHKDVIGQPARTIVRTHNGAYGFMLHEPTLEEYVVNVPRNCTPIYPKDASAIIQMLDIDPGQRILEAGTGNGALTLYLARAVHGPGGRVDTFDVRESHANMAKKHIRRFRRGQYQDTVAFHIGSVTETVAPESTYDGIVLDMPDPSSVLETLLPSLRNDRFVVCYLPNMTQVLDLAQTVRSLPLVMEDCIESEWKEWEVRATVIRAKEKENEKHDAWVCRPKNFDVKGHTAFLVKLRKCAPISASHTPTCTTTTAATEETP</sequence>
<dbReference type="Gene3D" id="3.40.50.150">
    <property type="entry name" value="Vaccinia Virus protein VP39"/>
    <property type="match status" value="1"/>
</dbReference>
<evidence type="ECO:0000256" key="2">
    <source>
        <dbReference type="ARBA" id="ARBA00015963"/>
    </source>
</evidence>
<dbReference type="PANTHER" id="PTHR12133">
    <property type="entry name" value="TRNA (ADENINE(58)-N(1))-METHYLTRANSFERASE"/>
    <property type="match status" value="1"/>
</dbReference>
<organism evidence="9 10">
    <name type="scientific">Syncephalastrum racemosum</name>
    <name type="common">Filamentous fungus</name>
    <dbReference type="NCBI Taxonomy" id="13706"/>
    <lineage>
        <taxon>Eukaryota</taxon>
        <taxon>Fungi</taxon>
        <taxon>Fungi incertae sedis</taxon>
        <taxon>Mucoromycota</taxon>
        <taxon>Mucoromycotina</taxon>
        <taxon>Mucoromycetes</taxon>
        <taxon>Mucorales</taxon>
        <taxon>Syncephalastraceae</taxon>
        <taxon>Syncephalastrum</taxon>
    </lineage>
</organism>
<evidence type="ECO:0000256" key="5">
    <source>
        <dbReference type="ARBA" id="ARBA00022691"/>
    </source>
</evidence>
<evidence type="ECO:0000313" key="9">
    <source>
        <dbReference type="EMBL" id="ORZ02168.1"/>
    </source>
</evidence>
<keyword evidence="4 9" id="KW-0808">Transferase</keyword>
<dbReference type="GO" id="GO:0005739">
    <property type="term" value="C:mitochondrion"/>
    <property type="evidence" value="ECO:0007669"/>
    <property type="project" value="TreeGrafter"/>
</dbReference>
<evidence type="ECO:0000256" key="6">
    <source>
        <dbReference type="ARBA" id="ARBA00022694"/>
    </source>
</evidence>
<proteinExistence type="predicted"/>
<dbReference type="EMBL" id="MCGN01000001">
    <property type="protein sequence ID" value="ORZ02168.1"/>
    <property type="molecule type" value="Genomic_DNA"/>
</dbReference>
<dbReference type="InterPro" id="IPR049470">
    <property type="entry name" value="TRM61_C"/>
</dbReference>
<evidence type="ECO:0000259" key="8">
    <source>
        <dbReference type="Pfam" id="PF08704"/>
    </source>
</evidence>
<dbReference type="InterPro" id="IPR029063">
    <property type="entry name" value="SAM-dependent_MTases_sf"/>
</dbReference>